<dbReference type="EMBL" id="CP122283">
    <property type="protein sequence ID" value="WGF37758.1"/>
    <property type="molecule type" value="Genomic_DNA"/>
</dbReference>
<accession>A0ABY8KH50</accession>
<dbReference type="Proteomes" id="UP001244564">
    <property type="component" value="Chromosome"/>
</dbReference>
<organism evidence="1 2">
    <name type="scientific">Lysinibacillus capsici</name>
    <dbReference type="NCBI Taxonomy" id="2115968"/>
    <lineage>
        <taxon>Bacteria</taxon>
        <taxon>Bacillati</taxon>
        <taxon>Bacillota</taxon>
        <taxon>Bacilli</taxon>
        <taxon>Bacillales</taxon>
        <taxon>Bacillaceae</taxon>
        <taxon>Lysinibacillus</taxon>
    </lineage>
</organism>
<evidence type="ECO:0000313" key="2">
    <source>
        <dbReference type="Proteomes" id="UP001244564"/>
    </source>
</evidence>
<evidence type="ECO:0000313" key="1">
    <source>
        <dbReference type="EMBL" id="WGF37758.1"/>
    </source>
</evidence>
<sequence>MILCSHETNDENVQVSLANQAVGFSQKTGKPGMNVLLTKQIGEQTYVFATGQLEIRIAQKLYADDRDYDVWKLDGFTVLNSPLRIDHLATKFMTKKRFALSKRSPRVPLRDNRLLVILESLIFYDTLNVA</sequence>
<protein>
    <submittedName>
        <fullName evidence="1">Uncharacterized protein</fullName>
    </submittedName>
</protein>
<keyword evidence="2" id="KW-1185">Reference proteome</keyword>
<reference evidence="1 2" key="1">
    <citation type="submission" date="2023-04" db="EMBL/GenBank/DDBJ databases">
        <title>Genomic of Lysinibacillus capsici TSBLM.</title>
        <authorList>
            <person name="Hu X.S."/>
            <person name="Yu C.H."/>
        </authorList>
    </citation>
    <scope>NUCLEOTIDE SEQUENCE [LARGE SCALE GENOMIC DNA]</scope>
    <source>
        <strain evidence="1 2">TSBLM</strain>
    </source>
</reference>
<name>A0ABY8KH50_9BACI</name>
<proteinExistence type="predicted"/>
<gene>
    <name evidence="1" type="ORF">QBO96_18885</name>
</gene>
<dbReference type="RefSeq" id="WP_279494016.1">
    <property type="nucleotide sequence ID" value="NZ_CP122283.1"/>
</dbReference>